<evidence type="ECO:0000313" key="2">
    <source>
        <dbReference type="Proteomes" id="UP001597042"/>
    </source>
</evidence>
<gene>
    <name evidence="1" type="ORF">ACFQZV_05370</name>
</gene>
<protein>
    <submittedName>
        <fullName evidence="1">Uncharacterized protein</fullName>
    </submittedName>
</protein>
<comment type="caution">
    <text evidence="1">The sequence shown here is derived from an EMBL/GenBank/DDBJ whole genome shotgun (WGS) entry which is preliminary data.</text>
</comment>
<proteinExistence type="predicted"/>
<organism evidence="1 2">
    <name type="scientific">Microbacterium koreense</name>
    <dbReference type="NCBI Taxonomy" id="323761"/>
    <lineage>
        <taxon>Bacteria</taxon>
        <taxon>Bacillati</taxon>
        <taxon>Actinomycetota</taxon>
        <taxon>Actinomycetes</taxon>
        <taxon>Micrococcales</taxon>
        <taxon>Microbacteriaceae</taxon>
        <taxon>Microbacterium</taxon>
    </lineage>
</organism>
<name>A0ABW2ZQ34_9MICO</name>
<reference evidence="2" key="1">
    <citation type="journal article" date="2019" name="Int. J. Syst. Evol. Microbiol.">
        <title>The Global Catalogue of Microorganisms (GCM) 10K type strain sequencing project: providing services to taxonomists for standard genome sequencing and annotation.</title>
        <authorList>
            <consortium name="The Broad Institute Genomics Platform"/>
            <consortium name="The Broad Institute Genome Sequencing Center for Infectious Disease"/>
            <person name="Wu L."/>
            <person name="Ma J."/>
        </authorList>
    </citation>
    <scope>NUCLEOTIDE SEQUENCE [LARGE SCALE GENOMIC DNA]</scope>
    <source>
        <strain evidence="2">CCUG 50754</strain>
    </source>
</reference>
<evidence type="ECO:0000313" key="1">
    <source>
        <dbReference type="EMBL" id="MFD0780729.1"/>
    </source>
</evidence>
<dbReference type="RefSeq" id="WP_378751063.1">
    <property type="nucleotide sequence ID" value="NZ_JBHSSV010000004.1"/>
</dbReference>
<accession>A0ABW2ZQ34</accession>
<keyword evidence="2" id="KW-1185">Reference proteome</keyword>
<dbReference type="Proteomes" id="UP001597042">
    <property type="component" value="Unassembled WGS sequence"/>
</dbReference>
<dbReference type="EMBL" id="JBHTIM010000001">
    <property type="protein sequence ID" value="MFD0780729.1"/>
    <property type="molecule type" value="Genomic_DNA"/>
</dbReference>
<sequence>MTGSPYLRFGGADAAEGLQPAETLTFLREKGFADGYLSRARHAVATHARRRFSFEPMNAGYCDFCFMKLMGGEYDRLKDGRERCMRCSRTVVRTGEDFRELYESTKRTMEIAFGVSIKTALRVRMVNAREIARKTGERFEPTPGVDARVLGFAEKARDGYSLYIENGTPKLAAIATIAHELTHIWQYLNWDVKEIEDRYGAHHRLAVYEGMATWAQIQYLLFLREYEDAERHEAYALQRRDEYGVGFRVFVDRYPLARDGDLDADSPFAHRYPL</sequence>